<feature type="region of interest" description="Disordered" evidence="8">
    <location>
        <begin position="130"/>
        <end position="170"/>
    </location>
</feature>
<dbReference type="SUPFAM" id="SSF56672">
    <property type="entry name" value="DNA/RNA polymerases"/>
    <property type="match status" value="1"/>
</dbReference>
<dbReference type="CDD" id="cd09274">
    <property type="entry name" value="RNase_HI_RT_Ty3"/>
    <property type="match status" value="1"/>
</dbReference>
<feature type="domain" description="Reverse transcriptase RNase H-like" evidence="10">
    <location>
        <begin position="470"/>
        <end position="536"/>
    </location>
</feature>
<keyword evidence="1" id="KW-0645">Protease</keyword>
<dbReference type="InterPro" id="IPR041373">
    <property type="entry name" value="RT_RNaseH"/>
</dbReference>
<sequence length="766" mass="86804">MPPTMMTRSDGRPTAASRGGGTGGRADIGGGTTRGRSGDQGNGREDGLGSQVGGQGSEVNDGDQGRGQGKGRNQNGDAVNDNIRGDVSRGCIYKDFLACNPKEYDGMVATTKPKTIQKAMQIAGTLTDEALRNGTIKKNPEKKGNVGEPSKDRNKMKDNKRTRTGNAFDMAANPARGDYTGTAPKCTACGYHYLPETPCRFFFNCNCLGHFSKDCRVAPRNVNPINARNPVTRTCFKCGSTDHIKSAFPRINEAQILGETNRTKSWLLMGARVVETKGTRLEIELAPRLMLVIKSPYRLVPSKLEEFSGQLKEIQDKGSIRPSSMLCGEPVLVVKKKNESFRMCIDYRKLNKLTIKNRYLLPRIDDLFDQLQGSQYFSKIDLRSRYHQLRVHEDDIPKTAFRTRYGHFEFTVMPFDLTNAPAVQFLGHVINGDVIHVKPSKIEDFSKIAKSLSVLTQKSKTFNWGEEQEQLKIHEKNYTTHDLELGAVVFALKIWRHYMYGTKNVISTDHKSLQHTFSQKELNMRQRHWIELFSDYDCEIRYHHGKENVVANALSMKERVKPKRDEMVELRNDGVLYYLDRIRVSLKGDVITLIMNEAQKSKYSVHSEADKMYYDLRDRLYLSEIVANNVVPISIISDRGSQFMLRFWPSVQEALGTWKCRSSIMWPEVGEGHLIGLETYADNMRKPLDFSVGDYVLLKVSPWKGVVRFGKKGKLAPRFVRPFEIIEKVGLVAYILDLPEELDGVHDTFTCQTLRSVWLTQHCKCH</sequence>
<name>A0A699HXM9_TANCI</name>
<accession>A0A699HXM9</accession>
<dbReference type="InterPro" id="IPR043128">
    <property type="entry name" value="Rev_trsase/Diguanyl_cyclase"/>
</dbReference>
<evidence type="ECO:0000313" key="12">
    <source>
        <dbReference type="EMBL" id="GEY92950.1"/>
    </source>
</evidence>
<proteinExistence type="predicted"/>
<feature type="compositionally biased region" description="Gly residues" evidence="8">
    <location>
        <begin position="18"/>
        <end position="41"/>
    </location>
</feature>
<evidence type="ECO:0000256" key="5">
    <source>
        <dbReference type="ARBA" id="ARBA00022759"/>
    </source>
</evidence>
<keyword evidence="2" id="KW-0808">Transferase</keyword>
<evidence type="ECO:0000256" key="4">
    <source>
        <dbReference type="ARBA" id="ARBA00022722"/>
    </source>
</evidence>
<evidence type="ECO:0000256" key="8">
    <source>
        <dbReference type="SAM" id="MobiDB-lite"/>
    </source>
</evidence>
<dbReference type="Gene3D" id="4.10.60.10">
    <property type="entry name" value="Zinc finger, CCHC-type"/>
    <property type="match status" value="1"/>
</dbReference>
<dbReference type="Pfam" id="PF17917">
    <property type="entry name" value="RT_RNaseH"/>
    <property type="match status" value="1"/>
</dbReference>
<keyword evidence="6" id="KW-0378">Hydrolase</keyword>
<feature type="region of interest" description="Disordered" evidence="8">
    <location>
        <begin position="1"/>
        <end position="84"/>
    </location>
</feature>
<evidence type="ECO:0000256" key="7">
    <source>
        <dbReference type="ARBA" id="ARBA00022918"/>
    </source>
</evidence>
<dbReference type="InterPro" id="IPR043502">
    <property type="entry name" value="DNA/RNA_pol_sf"/>
</dbReference>
<dbReference type="InterPro" id="IPR056924">
    <property type="entry name" value="SH3_Tf2-1"/>
</dbReference>
<dbReference type="InterPro" id="IPR050951">
    <property type="entry name" value="Retrovirus_Pol_polyprotein"/>
</dbReference>
<dbReference type="Gene3D" id="3.30.70.270">
    <property type="match status" value="1"/>
</dbReference>
<gene>
    <name evidence="12" type="ORF">Tci_464924</name>
</gene>
<evidence type="ECO:0000256" key="3">
    <source>
        <dbReference type="ARBA" id="ARBA00022695"/>
    </source>
</evidence>
<protein>
    <submittedName>
        <fullName evidence="12">Retrotransposon protein, putative, Ty3-gypsy subclass</fullName>
    </submittedName>
</protein>
<feature type="domain" description="Tf2-1-like SH3-like" evidence="11">
    <location>
        <begin position="693"/>
        <end position="756"/>
    </location>
</feature>
<dbReference type="Gene3D" id="3.10.10.10">
    <property type="entry name" value="HIV Type 1 Reverse Transcriptase, subunit A, domain 1"/>
    <property type="match status" value="1"/>
</dbReference>
<evidence type="ECO:0000256" key="6">
    <source>
        <dbReference type="ARBA" id="ARBA00022801"/>
    </source>
</evidence>
<feature type="compositionally biased region" description="Basic and acidic residues" evidence="8">
    <location>
        <begin position="138"/>
        <end position="161"/>
    </location>
</feature>
<dbReference type="InterPro" id="IPR000477">
    <property type="entry name" value="RT_dom"/>
</dbReference>
<dbReference type="GO" id="GO:0003964">
    <property type="term" value="F:RNA-directed DNA polymerase activity"/>
    <property type="evidence" value="ECO:0007669"/>
    <property type="project" value="UniProtKB-KW"/>
</dbReference>
<dbReference type="Pfam" id="PF24626">
    <property type="entry name" value="SH3_Tf2-1"/>
    <property type="match status" value="1"/>
</dbReference>
<evidence type="ECO:0000256" key="1">
    <source>
        <dbReference type="ARBA" id="ARBA00022670"/>
    </source>
</evidence>
<evidence type="ECO:0000259" key="11">
    <source>
        <dbReference type="Pfam" id="PF24626"/>
    </source>
</evidence>
<keyword evidence="4" id="KW-0540">Nuclease</keyword>
<keyword evidence="7" id="KW-0695">RNA-directed DNA polymerase</keyword>
<dbReference type="AlphaFoldDB" id="A0A699HXM9"/>
<evidence type="ECO:0000259" key="10">
    <source>
        <dbReference type="Pfam" id="PF17917"/>
    </source>
</evidence>
<feature type="domain" description="Reverse transcriptase" evidence="9">
    <location>
        <begin position="334"/>
        <end position="423"/>
    </location>
</feature>
<dbReference type="GO" id="GO:0008233">
    <property type="term" value="F:peptidase activity"/>
    <property type="evidence" value="ECO:0007669"/>
    <property type="project" value="UniProtKB-KW"/>
</dbReference>
<dbReference type="EMBL" id="BKCJ010223461">
    <property type="protein sequence ID" value="GEY92950.1"/>
    <property type="molecule type" value="Genomic_DNA"/>
</dbReference>
<dbReference type="GO" id="GO:0004519">
    <property type="term" value="F:endonuclease activity"/>
    <property type="evidence" value="ECO:0007669"/>
    <property type="project" value="UniProtKB-KW"/>
</dbReference>
<dbReference type="FunFam" id="3.10.10.10:FF:000007">
    <property type="entry name" value="Retrovirus-related Pol polyprotein from transposon 17.6-like Protein"/>
    <property type="match status" value="1"/>
</dbReference>
<evidence type="ECO:0000259" key="9">
    <source>
        <dbReference type="Pfam" id="PF00078"/>
    </source>
</evidence>
<reference evidence="12" key="1">
    <citation type="journal article" date="2019" name="Sci. Rep.">
        <title>Draft genome of Tanacetum cinerariifolium, the natural source of mosquito coil.</title>
        <authorList>
            <person name="Yamashiro T."/>
            <person name="Shiraishi A."/>
            <person name="Satake H."/>
            <person name="Nakayama K."/>
        </authorList>
    </citation>
    <scope>NUCLEOTIDE SEQUENCE</scope>
</reference>
<dbReference type="Pfam" id="PF00078">
    <property type="entry name" value="RVT_1"/>
    <property type="match status" value="1"/>
</dbReference>
<comment type="caution">
    <text evidence="12">The sequence shown here is derived from an EMBL/GenBank/DDBJ whole genome shotgun (WGS) entry which is preliminary data.</text>
</comment>
<keyword evidence="3" id="KW-0548">Nucleotidyltransferase</keyword>
<dbReference type="CDD" id="cd01647">
    <property type="entry name" value="RT_LTR"/>
    <property type="match status" value="1"/>
</dbReference>
<dbReference type="PANTHER" id="PTHR37984:SF5">
    <property type="entry name" value="PROTEIN NYNRIN-LIKE"/>
    <property type="match status" value="1"/>
</dbReference>
<keyword evidence="5" id="KW-0255">Endonuclease</keyword>
<dbReference type="PANTHER" id="PTHR37984">
    <property type="entry name" value="PROTEIN CBG26694"/>
    <property type="match status" value="1"/>
</dbReference>
<evidence type="ECO:0000256" key="2">
    <source>
        <dbReference type="ARBA" id="ARBA00022679"/>
    </source>
</evidence>
<dbReference type="GO" id="GO:0006508">
    <property type="term" value="P:proteolysis"/>
    <property type="evidence" value="ECO:0007669"/>
    <property type="project" value="UniProtKB-KW"/>
</dbReference>
<organism evidence="12">
    <name type="scientific">Tanacetum cinerariifolium</name>
    <name type="common">Dalmatian daisy</name>
    <name type="synonym">Chrysanthemum cinerariifolium</name>
    <dbReference type="NCBI Taxonomy" id="118510"/>
    <lineage>
        <taxon>Eukaryota</taxon>
        <taxon>Viridiplantae</taxon>
        <taxon>Streptophyta</taxon>
        <taxon>Embryophyta</taxon>
        <taxon>Tracheophyta</taxon>
        <taxon>Spermatophyta</taxon>
        <taxon>Magnoliopsida</taxon>
        <taxon>eudicotyledons</taxon>
        <taxon>Gunneridae</taxon>
        <taxon>Pentapetalae</taxon>
        <taxon>asterids</taxon>
        <taxon>campanulids</taxon>
        <taxon>Asterales</taxon>
        <taxon>Asteraceae</taxon>
        <taxon>Asteroideae</taxon>
        <taxon>Anthemideae</taxon>
        <taxon>Anthemidinae</taxon>
        <taxon>Tanacetum</taxon>
    </lineage>
</organism>